<feature type="compositionally biased region" description="Basic and acidic residues" evidence="2">
    <location>
        <begin position="107"/>
        <end position="122"/>
    </location>
</feature>
<keyword evidence="1" id="KW-0175">Coiled coil</keyword>
<feature type="region of interest" description="Disordered" evidence="2">
    <location>
        <begin position="1"/>
        <end position="28"/>
    </location>
</feature>
<accession>A0A183Q4S4</accession>
<evidence type="ECO:0000256" key="1">
    <source>
        <dbReference type="SAM" id="Coils"/>
    </source>
</evidence>
<feature type="region of interest" description="Disordered" evidence="2">
    <location>
        <begin position="100"/>
        <end position="124"/>
    </location>
</feature>
<reference evidence="3 4" key="1">
    <citation type="submission" date="2018-11" db="EMBL/GenBank/DDBJ databases">
        <authorList>
            <consortium name="Pathogen Informatics"/>
        </authorList>
    </citation>
    <scope>NUCLEOTIDE SEQUENCE [LARGE SCALE GENOMIC DNA]</scope>
    <source>
        <strain>Denwood</strain>
        <strain evidence="4">Zambia</strain>
    </source>
</reference>
<protein>
    <submittedName>
        <fullName evidence="3">Uncharacterized protein</fullName>
    </submittedName>
</protein>
<feature type="coiled-coil region" evidence="1">
    <location>
        <begin position="70"/>
        <end position="97"/>
    </location>
</feature>
<gene>
    <name evidence="3" type="ORF">SMTD_LOCUS21610</name>
</gene>
<keyword evidence="4" id="KW-1185">Reference proteome</keyword>
<sequence length="288" mass="33009">MTRTRRMKYNDDSSQDTDNSSAENIIPSVSKVNSPIPLNLAFDIVKPNPKDRCSVGDNHIETKYSVEDEVDSREREVEKIELEIRELQLRKRLLELTPNSSNKVRRPRETTELSGSRSEDKTSVVTASHRYTNVLSSDEMQFKAQVDSVKALCMSPNHHRVWERLIGSIRRPLSAVSMSYETLTTCLTEAERIPNDRPLLQTRPKWTQGRRDLQVRGPVLIIGDTYARNNWPKDLVVSFDPGGDGLWKQAKIRTWKGTIIRGIRKICLLEGVDDRKVEDRETFQSDCG</sequence>
<dbReference type="Pfam" id="PF18701">
    <property type="entry name" value="DUF5641"/>
    <property type="match status" value="1"/>
</dbReference>
<organism evidence="3 4">
    <name type="scientific">Schistosoma mattheei</name>
    <dbReference type="NCBI Taxonomy" id="31246"/>
    <lineage>
        <taxon>Eukaryota</taxon>
        <taxon>Metazoa</taxon>
        <taxon>Spiralia</taxon>
        <taxon>Lophotrochozoa</taxon>
        <taxon>Platyhelminthes</taxon>
        <taxon>Trematoda</taxon>
        <taxon>Digenea</taxon>
        <taxon>Strigeidida</taxon>
        <taxon>Schistosomatoidea</taxon>
        <taxon>Schistosomatidae</taxon>
        <taxon>Schistosoma</taxon>
    </lineage>
</organism>
<dbReference type="AlphaFoldDB" id="A0A183Q4S4"/>
<evidence type="ECO:0000256" key="2">
    <source>
        <dbReference type="SAM" id="MobiDB-lite"/>
    </source>
</evidence>
<dbReference type="Proteomes" id="UP000269396">
    <property type="component" value="Unassembled WGS sequence"/>
</dbReference>
<dbReference type="EMBL" id="UZAL01047871">
    <property type="protein sequence ID" value="VDP85271.1"/>
    <property type="molecule type" value="Genomic_DNA"/>
</dbReference>
<dbReference type="InterPro" id="IPR040676">
    <property type="entry name" value="DUF5641"/>
</dbReference>
<evidence type="ECO:0000313" key="3">
    <source>
        <dbReference type="EMBL" id="VDP85271.1"/>
    </source>
</evidence>
<dbReference type="STRING" id="31246.A0A183Q4S4"/>
<name>A0A183Q4S4_9TREM</name>
<proteinExistence type="predicted"/>
<evidence type="ECO:0000313" key="4">
    <source>
        <dbReference type="Proteomes" id="UP000269396"/>
    </source>
</evidence>